<protein>
    <submittedName>
        <fullName evidence="1">Uncharacterized protein</fullName>
    </submittedName>
</protein>
<accession>A0ACC2NBE1</accession>
<evidence type="ECO:0000313" key="2">
    <source>
        <dbReference type="Proteomes" id="UP001239111"/>
    </source>
</evidence>
<proteinExistence type="predicted"/>
<keyword evidence="2" id="KW-1185">Reference proteome</keyword>
<sequence>MLMTDAAAVQLSTKIASLYPDGPCRLFHKPGIFLSPKQLDDWEIPMTCVKQIERDTMFLAIVFHAAGNGGLNLAITQNYSPNICVQEKGRGPCKCLPKVAGSHPRDFFQIQKHFAQANCQTADSDQ</sequence>
<name>A0ACC2NBE1_9HYME</name>
<dbReference type="Proteomes" id="UP001239111">
    <property type="component" value="Chromosome 4"/>
</dbReference>
<dbReference type="EMBL" id="CM056744">
    <property type="protein sequence ID" value="KAJ8668058.1"/>
    <property type="molecule type" value="Genomic_DNA"/>
</dbReference>
<comment type="caution">
    <text evidence="1">The sequence shown here is derived from an EMBL/GenBank/DDBJ whole genome shotgun (WGS) entry which is preliminary data.</text>
</comment>
<organism evidence="1 2">
    <name type="scientific">Eretmocerus hayati</name>
    <dbReference type="NCBI Taxonomy" id="131215"/>
    <lineage>
        <taxon>Eukaryota</taxon>
        <taxon>Metazoa</taxon>
        <taxon>Ecdysozoa</taxon>
        <taxon>Arthropoda</taxon>
        <taxon>Hexapoda</taxon>
        <taxon>Insecta</taxon>
        <taxon>Pterygota</taxon>
        <taxon>Neoptera</taxon>
        <taxon>Endopterygota</taxon>
        <taxon>Hymenoptera</taxon>
        <taxon>Apocrita</taxon>
        <taxon>Proctotrupomorpha</taxon>
        <taxon>Chalcidoidea</taxon>
        <taxon>Aphelinidae</taxon>
        <taxon>Aphelininae</taxon>
        <taxon>Eretmocerus</taxon>
    </lineage>
</organism>
<gene>
    <name evidence="1" type="ORF">QAD02_009721</name>
</gene>
<evidence type="ECO:0000313" key="1">
    <source>
        <dbReference type="EMBL" id="KAJ8668058.1"/>
    </source>
</evidence>
<reference evidence="1" key="1">
    <citation type="submission" date="2023-04" db="EMBL/GenBank/DDBJ databases">
        <title>A chromosome-level genome assembly of the parasitoid wasp Eretmocerus hayati.</title>
        <authorList>
            <person name="Zhong Y."/>
            <person name="Liu S."/>
            <person name="Liu Y."/>
        </authorList>
    </citation>
    <scope>NUCLEOTIDE SEQUENCE</scope>
    <source>
        <strain evidence="1">ZJU_SS_LIU_2023</strain>
    </source>
</reference>